<keyword evidence="22" id="KW-1185">Reference proteome</keyword>
<dbReference type="Proteomes" id="UP000191691">
    <property type="component" value="Unassembled WGS sequence"/>
</dbReference>
<evidence type="ECO:0000256" key="11">
    <source>
        <dbReference type="PIRNR" id="PIRNR039133"/>
    </source>
</evidence>
<proteinExistence type="inferred from homology"/>
<sequence>MRDSSLKRSLGVDLTRSLKESRVLLVGAGGIGCELLKNLVLTGFGEIHIIDLDTIDLSNLNRQFLFRHEHIKKSKALVAKEVAQKFRSDAKLEAYHANITDAQFDVSWFESFNVVFNALDNIAARRHVNKMCLTANVPLIESGTTGFNGQVQVIQKSKTECYDCNVKETPKSYPVCTIRSNPKEPIHCIVWAKSYLLPELFGNSDDEAPEVDSTEHADNANEIADLRKEALELKELRQSIGTEEAYRKVFDKVFGMDIIRLQGMTDMWKEKEPPKLLDIAQLQEESDSIASTVSTQDQRVWTLGENFSVFRDSLNRLAHRLKQLQEKKLPDQDSPILTFDKDDVDTLDFVTATANLRAAIFHLELKSKFDVKQMAGNIIPAIATTNAMTAGLCVLQSLKVFQDNLMQAKMVFLERSGARAINSDSLKPPNPDCVVCSRLVSPVEIYPELATLEHLVHDVLRTELGYGRNISLAIGDRLIYDQDFDDDLPEKLFDIGIKNGSFITVKDDNEPARIDLDVVIKTRNEPSSEDSKPATLQKMVEIPLKPKQSAQPPTDDAQKPEQPAHPSTDDATVTGKRKREGSNDEVEPSSHDAKRLASASVPDSNGIEAIVLDDDEEGAIMIDD</sequence>
<dbReference type="InterPro" id="IPR000594">
    <property type="entry name" value="ThiF_NAD_FAD-bd"/>
</dbReference>
<accession>A0A1V6YFM2</accession>
<evidence type="ECO:0000313" key="21">
    <source>
        <dbReference type="EMBL" id="OQE86064.1"/>
    </source>
</evidence>
<feature type="binding site" evidence="14">
    <location>
        <position position="433"/>
    </location>
    <ligand>
        <name>Zn(2+)</name>
        <dbReference type="ChEBI" id="CHEBI:29105"/>
    </ligand>
</feature>
<dbReference type="GO" id="GO:0019948">
    <property type="term" value="F:SUMO activating enzyme activity"/>
    <property type="evidence" value="ECO:0007669"/>
    <property type="project" value="UniProtKB-UniRule"/>
</dbReference>
<dbReference type="EMBL" id="CAJVNV010000099">
    <property type="protein sequence ID" value="CAG8038271.1"/>
    <property type="molecule type" value="Genomic_DNA"/>
</dbReference>
<keyword evidence="6 11" id="KW-0547">Nucleotide-binding</keyword>
<dbReference type="GO" id="GO:0031510">
    <property type="term" value="C:SUMO activating enzyme complex"/>
    <property type="evidence" value="ECO:0007669"/>
    <property type="project" value="UniProtKB-UniRule"/>
</dbReference>
<feature type="binding site" evidence="14">
    <location>
        <position position="436"/>
    </location>
    <ligand>
        <name>Zn(2+)</name>
        <dbReference type="ChEBI" id="CHEBI:29105"/>
    </ligand>
</feature>
<evidence type="ECO:0000256" key="4">
    <source>
        <dbReference type="ARBA" id="ARBA00022679"/>
    </source>
</evidence>
<dbReference type="Pfam" id="PF14732">
    <property type="entry name" value="UAE_UbL"/>
    <property type="match status" value="1"/>
</dbReference>
<comment type="similarity">
    <text evidence="3 11">Belongs to the ubiquitin-activating E1 family.</text>
</comment>
<keyword evidence="8 11" id="KW-0862">Zinc</keyword>
<dbReference type="EMBL" id="MOOB01000022">
    <property type="protein sequence ID" value="OQE86064.1"/>
    <property type="molecule type" value="Genomic_DNA"/>
</dbReference>
<dbReference type="AlphaFoldDB" id="A0A1V6YFM2"/>
<keyword evidence="4" id="KW-0808">Transferase</keyword>
<feature type="binding site" evidence="13">
    <location>
        <begin position="59"/>
        <end position="62"/>
    </location>
    <ligand>
        <name>ATP</name>
        <dbReference type="ChEBI" id="CHEBI:30616"/>
    </ligand>
</feature>
<comment type="caution">
    <text evidence="21">The sequence shown here is derived from an EMBL/GenBank/DDBJ whole genome shotgun (WGS) entry which is preliminary data.</text>
</comment>
<evidence type="ECO:0000256" key="14">
    <source>
        <dbReference type="PIRSR" id="PIRSR039133-3"/>
    </source>
</evidence>
<dbReference type="PANTHER" id="PTHR10953">
    <property type="entry name" value="UBIQUITIN-ACTIVATING ENZYME E1"/>
    <property type="match status" value="1"/>
</dbReference>
<dbReference type="PROSITE" id="PS51257">
    <property type="entry name" value="PROKAR_LIPOPROTEIN"/>
    <property type="match status" value="1"/>
</dbReference>
<dbReference type="Pfam" id="PF00899">
    <property type="entry name" value="ThiF"/>
    <property type="match status" value="1"/>
</dbReference>
<dbReference type="Gene3D" id="3.10.290.20">
    <property type="entry name" value="Ubiquitin-like 2 activating enzyme e1b. Chain: B, domain 3"/>
    <property type="match status" value="1"/>
</dbReference>
<evidence type="ECO:0000259" key="19">
    <source>
        <dbReference type="Pfam" id="PF14732"/>
    </source>
</evidence>
<dbReference type="PANTHER" id="PTHR10953:SF5">
    <property type="entry name" value="SUMO-ACTIVATING ENZYME SUBUNIT 2"/>
    <property type="match status" value="1"/>
</dbReference>
<organism evidence="21 22">
    <name type="scientific">Penicillium nalgiovense</name>
    <dbReference type="NCBI Taxonomy" id="60175"/>
    <lineage>
        <taxon>Eukaryota</taxon>
        <taxon>Fungi</taxon>
        <taxon>Dikarya</taxon>
        <taxon>Ascomycota</taxon>
        <taxon>Pezizomycotina</taxon>
        <taxon>Eurotiomycetes</taxon>
        <taxon>Eurotiomycetidae</taxon>
        <taxon>Eurotiales</taxon>
        <taxon>Aspergillaceae</taxon>
        <taxon>Penicillium</taxon>
    </lineage>
</organism>
<dbReference type="InterPro" id="IPR023318">
    <property type="entry name" value="Ub_act_enz_dom_a_sf"/>
</dbReference>
<reference evidence="21" key="1">
    <citation type="submission" date="2016-10" db="EMBL/GenBank/DDBJ databases">
        <title>Uncovering the secondary metabolism of Penicillium species provides insights into the evolution of 6-MSA pathways.</title>
        <authorList>
            <person name="Nielsen J.C."/>
            <person name="Nielsen J."/>
        </authorList>
    </citation>
    <scope>NUCLEOTIDE SEQUENCE [LARGE SCALE GENOMIC DNA]</scope>
    <source>
        <strain evidence="21">IBT 13039</strain>
    </source>
</reference>
<protein>
    <recommendedName>
        <fullName evidence="11">Ubiquitin-activating enzyme E1-like</fullName>
    </recommendedName>
</protein>
<dbReference type="Gene3D" id="1.10.10.520">
    <property type="entry name" value="Ubiquitin activating enzymes (Uba3). Chain: B, domain 2"/>
    <property type="match status" value="1"/>
</dbReference>
<comment type="pathway">
    <text evidence="2 11">Protein modification; protein sumoylation.</text>
</comment>
<dbReference type="InterPro" id="IPR033127">
    <property type="entry name" value="UBQ-activ_enz_E1_Cys_AS"/>
</dbReference>
<dbReference type="InterPro" id="IPR042449">
    <property type="entry name" value="Ub-E1_IAD_1"/>
</dbReference>
<dbReference type="GO" id="GO:0016740">
    <property type="term" value="F:transferase activity"/>
    <property type="evidence" value="ECO:0007669"/>
    <property type="project" value="UniProtKB-KW"/>
</dbReference>
<gene>
    <name evidence="21" type="ORF">PENNAL_c0022G00905</name>
    <name evidence="20" type="ORF">PNAL_LOCUS2934</name>
</gene>
<dbReference type="OrthoDB" id="10255449at2759"/>
<feature type="domain" description="Ubiquitin/SUMO-activating enzyme ubiquitin-like" evidence="19">
    <location>
        <begin position="447"/>
        <end position="524"/>
    </location>
</feature>
<evidence type="ECO:0000256" key="6">
    <source>
        <dbReference type="ARBA" id="ARBA00022741"/>
    </source>
</evidence>
<dbReference type="InterPro" id="IPR035985">
    <property type="entry name" value="Ubiquitin-activating_enz"/>
</dbReference>
<evidence type="ECO:0000313" key="22">
    <source>
        <dbReference type="Proteomes" id="UP000191691"/>
    </source>
</evidence>
<feature type="active site" description="Glycyl thioester intermediate" evidence="12 15">
    <location>
        <position position="176"/>
    </location>
</feature>
<feature type="region of interest" description="Disordered" evidence="16">
    <location>
        <begin position="546"/>
        <end position="624"/>
    </location>
</feature>
<feature type="binding site" evidence="13">
    <location>
        <begin position="27"/>
        <end position="32"/>
    </location>
    <ligand>
        <name>ATP</name>
        <dbReference type="ChEBI" id="CHEBI:30616"/>
    </ligand>
</feature>
<evidence type="ECO:0000259" key="18">
    <source>
        <dbReference type="Pfam" id="PF10585"/>
    </source>
</evidence>
<dbReference type="InterPro" id="IPR019572">
    <property type="entry name" value="UBA_E1_SCCH"/>
</dbReference>
<comment type="subunit">
    <text evidence="11">Heterodimer.</text>
</comment>
<feature type="binding site" evidence="13">
    <location>
        <begin position="120"/>
        <end position="125"/>
    </location>
    <ligand>
        <name>ATP</name>
        <dbReference type="ChEBI" id="CHEBI:30616"/>
    </ligand>
</feature>
<evidence type="ECO:0000256" key="12">
    <source>
        <dbReference type="PIRSR" id="PIRSR039133-1"/>
    </source>
</evidence>
<feature type="binding site" evidence="14">
    <location>
        <position position="161"/>
    </location>
    <ligand>
        <name>Zn(2+)</name>
        <dbReference type="ChEBI" id="CHEBI:29105"/>
    </ligand>
</feature>
<evidence type="ECO:0000256" key="10">
    <source>
        <dbReference type="ARBA" id="ARBA00023242"/>
    </source>
</evidence>
<dbReference type="PIRSF" id="PIRSF039133">
    <property type="entry name" value="SUMO_E1B"/>
    <property type="match status" value="1"/>
</dbReference>
<dbReference type="Pfam" id="PF10585">
    <property type="entry name" value="UBA_E1_SCCH"/>
    <property type="match status" value="1"/>
</dbReference>
<keyword evidence="9 11" id="KW-0067">ATP-binding</keyword>
<dbReference type="SUPFAM" id="SSF69572">
    <property type="entry name" value="Activating enzymes of the ubiquitin-like proteins"/>
    <property type="match status" value="1"/>
</dbReference>
<dbReference type="GO" id="GO:0016925">
    <property type="term" value="P:protein sumoylation"/>
    <property type="evidence" value="ECO:0007669"/>
    <property type="project" value="UniProtKB-UniRule"/>
</dbReference>
<dbReference type="InterPro" id="IPR030661">
    <property type="entry name" value="Uba2"/>
</dbReference>
<keyword evidence="10" id="KW-0539">Nucleus</keyword>
<evidence type="ECO:0000256" key="16">
    <source>
        <dbReference type="SAM" id="MobiDB-lite"/>
    </source>
</evidence>
<evidence type="ECO:0000256" key="5">
    <source>
        <dbReference type="ARBA" id="ARBA00022723"/>
    </source>
</evidence>
<dbReference type="InterPro" id="IPR045886">
    <property type="entry name" value="ThiF/MoeB/HesA"/>
</dbReference>
<dbReference type="GO" id="GO:0046872">
    <property type="term" value="F:metal ion binding"/>
    <property type="evidence" value="ECO:0007669"/>
    <property type="project" value="UniProtKB-KW"/>
</dbReference>
<dbReference type="FunFam" id="3.40.50.720:FF:000618">
    <property type="entry name" value="SUMO-activating enzyme subunit 2"/>
    <property type="match status" value="1"/>
</dbReference>
<evidence type="ECO:0000259" key="17">
    <source>
        <dbReference type="Pfam" id="PF00899"/>
    </source>
</evidence>
<dbReference type="UniPathway" id="UPA00886"/>
<keyword evidence="5 11" id="KW-0479">Metal-binding</keyword>
<evidence type="ECO:0000256" key="8">
    <source>
        <dbReference type="ARBA" id="ARBA00022833"/>
    </source>
</evidence>
<evidence type="ECO:0000256" key="15">
    <source>
        <dbReference type="PROSITE-ProRule" id="PRU10132"/>
    </source>
</evidence>
<evidence type="ECO:0000313" key="20">
    <source>
        <dbReference type="EMBL" id="CAG8038271.1"/>
    </source>
</evidence>
<dbReference type="GO" id="GO:0005524">
    <property type="term" value="F:ATP binding"/>
    <property type="evidence" value="ECO:0007669"/>
    <property type="project" value="UniProtKB-UniRule"/>
</dbReference>
<dbReference type="GO" id="GO:0005737">
    <property type="term" value="C:cytoplasm"/>
    <property type="evidence" value="ECO:0007669"/>
    <property type="project" value="TreeGrafter"/>
</dbReference>
<dbReference type="FunFam" id="3.50.50.80:FF:000002">
    <property type="entry name" value="SUMO-activating enzyme subunit 2"/>
    <property type="match status" value="1"/>
</dbReference>
<feature type="binding site" evidence="13">
    <location>
        <position position="75"/>
    </location>
    <ligand>
        <name>ATP</name>
        <dbReference type="ChEBI" id="CHEBI:30616"/>
    </ligand>
</feature>
<evidence type="ECO:0000256" key="9">
    <source>
        <dbReference type="ARBA" id="ARBA00022840"/>
    </source>
</evidence>
<dbReference type="PROSITE" id="PS00865">
    <property type="entry name" value="UBIQUITIN_ACTIVAT_2"/>
    <property type="match status" value="1"/>
</dbReference>
<dbReference type="InterPro" id="IPR028077">
    <property type="entry name" value="UAE_UbL_dom"/>
</dbReference>
<feature type="binding site" evidence="14">
    <location>
        <position position="164"/>
    </location>
    <ligand>
        <name>Zn(2+)</name>
        <dbReference type="ChEBI" id="CHEBI:29105"/>
    </ligand>
</feature>
<dbReference type="Gene3D" id="3.50.50.80">
    <property type="entry name" value="Ubiquitin-activating enzyme E1, inactive adenylation domain, subdomain 1"/>
    <property type="match status" value="1"/>
</dbReference>
<reference evidence="22" key="2">
    <citation type="journal article" date="2017" name="Nat. Microbiol.">
        <title>Global analysis of biosynthetic gene clusters reveals vast potential of secondary metabolite production in Penicillium species.</title>
        <authorList>
            <person name="Nielsen J.C."/>
            <person name="Grijseels S."/>
            <person name="Prigent S."/>
            <person name="Ji B."/>
            <person name="Dainat J."/>
            <person name="Nielsen K.F."/>
            <person name="Frisvad J.C."/>
            <person name="Workman M."/>
            <person name="Nielsen J."/>
        </authorList>
    </citation>
    <scope>NUCLEOTIDE SEQUENCE [LARGE SCALE GENOMIC DNA]</scope>
    <source>
        <strain evidence="22">IBT 13039</strain>
    </source>
</reference>
<feature type="compositionally biased region" description="Acidic residues" evidence="16">
    <location>
        <begin position="611"/>
        <end position="624"/>
    </location>
</feature>
<name>A0A1V6YFM2_PENNA</name>
<evidence type="ECO:0000256" key="13">
    <source>
        <dbReference type="PIRSR" id="PIRSR039133-2"/>
    </source>
</evidence>
<evidence type="ECO:0000256" key="3">
    <source>
        <dbReference type="ARBA" id="ARBA00005673"/>
    </source>
</evidence>
<feature type="domain" description="Ubiquitin-activating enzyme SCCH" evidence="18">
    <location>
        <begin position="300"/>
        <end position="372"/>
    </location>
</feature>
<evidence type="ECO:0000256" key="2">
    <source>
        <dbReference type="ARBA" id="ARBA00004718"/>
    </source>
</evidence>
<reference evidence="20" key="3">
    <citation type="submission" date="2021-07" db="EMBL/GenBank/DDBJ databases">
        <authorList>
            <person name="Branca A.L. A."/>
        </authorList>
    </citation>
    <scope>NUCLEOTIDE SEQUENCE</scope>
</reference>
<comment type="subcellular location">
    <subcellularLocation>
        <location evidence="1">Nucleus</location>
    </subcellularLocation>
</comment>
<dbReference type="OMA" id="TPSEHIH"/>
<evidence type="ECO:0000256" key="1">
    <source>
        <dbReference type="ARBA" id="ARBA00004123"/>
    </source>
</evidence>
<evidence type="ECO:0000256" key="7">
    <source>
        <dbReference type="ARBA" id="ARBA00022786"/>
    </source>
</evidence>
<dbReference type="Proteomes" id="UP001153461">
    <property type="component" value="Unassembled WGS sequence"/>
</dbReference>
<keyword evidence="7 11" id="KW-0833">Ubl conjugation pathway</keyword>
<feature type="domain" description="THIF-type NAD/FAD binding fold" evidence="17">
    <location>
        <begin position="9"/>
        <end position="413"/>
    </location>
</feature>
<feature type="binding site" evidence="13">
    <location>
        <position position="51"/>
    </location>
    <ligand>
        <name>ATP</name>
        <dbReference type="ChEBI" id="CHEBI:30616"/>
    </ligand>
</feature>
<dbReference type="STRING" id="60175.A0A1V6YFM2"/>